<dbReference type="Gene3D" id="1.25.10.30">
    <property type="entry name" value="IP3 receptor type 1 binding core, RIH domain"/>
    <property type="match status" value="1"/>
</dbReference>
<keyword evidence="2" id="KW-0406">Ion transport</keyword>
<evidence type="ECO:0000256" key="2">
    <source>
        <dbReference type="ARBA" id="ARBA00022568"/>
    </source>
</evidence>
<dbReference type="InterPro" id="IPR036300">
    <property type="entry name" value="MIR_dom_sf"/>
</dbReference>
<dbReference type="FunFam" id="1.20.58.60:FF:000003">
    <property type="entry name" value="Actinin, alpha 1"/>
    <property type="match status" value="1"/>
</dbReference>
<feature type="domain" description="EF-hand" evidence="12">
    <location>
        <begin position="600"/>
        <end position="635"/>
    </location>
</feature>
<evidence type="ECO:0000313" key="14">
    <source>
        <dbReference type="Proteomes" id="UP000319801"/>
    </source>
</evidence>
<dbReference type="SMART" id="SM00150">
    <property type="entry name" value="SPEC"/>
    <property type="match status" value="2"/>
</dbReference>
<feature type="domain" description="EF-hand" evidence="12">
    <location>
        <begin position="532"/>
        <end position="567"/>
    </location>
</feature>
<dbReference type="GO" id="GO:0003779">
    <property type="term" value="F:actin binding"/>
    <property type="evidence" value="ECO:0007669"/>
    <property type="project" value="UniProtKB-KW"/>
</dbReference>
<dbReference type="GO" id="GO:0033017">
    <property type="term" value="C:sarcoplasmic reticulum membrane"/>
    <property type="evidence" value="ECO:0007669"/>
    <property type="project" value="UniProtKB-SubCell"/>
</dbReference>
<dbReference type="CDD" id="cd00051">
    <property type="entry name" value="EFh"/>
    <property type="match status" value="1"/>
</dbReference>
<dbReference type="Pfam" id="PF02815">
    <property type="entry name" value="MIR"/>
    <property type="match status" value="1"/>
</dbReference>
<dbReference type="GO" id="GO:0014808">
    <property type="term" value="P:release of sequestered calcium ion into cytosol by sarcoplasmic reticulum"/>
    <property type="evidence" value="ECO:0007669"/>
    <property type="project" value="TreeGrafter"/>
</dbReference>
<dbReference type="SMART" id="SM00054">
    <property type="entry name" value="EFh"/>
    <property type="match status" value="2"/>
</dbReference>
<evidence type="ECO:0000256" key="3">
    <source>
        <dbReference type="ARBA" id="ARBA00022673"/>
    </source>
</evidence>
<feature type="compositionally biased region" description="Basic and acidic residues" evidence="9">
    <location>
        <begin position="1704"/>
        <end position="1721"/>
    </location>
</feature>
<keyword evidence="7" id="KW-0009">Actin-binding</keyword>
<keyword evidence="6" id="KW-0703">Sarcoplasmic reticulum</keyword>
<feature type="domain" description="Calponin-homology (CH)" evidence="10">
    <location>
        <begin position="60"/>
        <end position="166"/>
    </location>
</feature>
<dbReference type="SUPFAM" id="SSF46966">
    <property type="entry name" value="Spectrin repeat"/>
    <property type="match status" value="4"/>
</dbReference>
<evidence type="ECO:0000256" key="4">
    <source>
        <dbReference type="ARBA" id="ARBA00022737"/>
    </source>
</evidence>
<dbReference type="GO" id="GO:0030018">
    <property type="term" value="C:Z disc"/>
    <property type="evidence" value="ECO:0007669"/>
    <property type="project" value="TreeGrafter"/>
</dbReference>
<dbReference type="InterPro" id="IPR001715">
    <property type="entry name" value="CH_dom"/>
</dbReference>
<dbReference type="SMART" id="SM00033">
    <property type="entry name" value="CH"/>
    <property type="match status" value="1"/>
</dbReference>
<dbReference type="PROSITE" id="PS50188">
    <property type="entry name" value="B302_SPRY"/>
    <property type="match status" value="2"/>
</dbReference>
<evidence type="ECO:0000256" key="6">
    <source>
        <dbReference type="ARBA" id="ARBA00022951"/>
    </source>
</evidence>
<comment type="caution">
    <text evidence="13">The sequence shown here is derived from an EMBL/GenBank/DDBJ whole genome shotgun (WGS) entry which is preliminary data.</text>
</comment>
<dbReference type="GO" id="GO:0005219">
    <property type="term" value="F:ryanodine-sensitive calcium-release channel activity"/>
    <property type="evidence" value="ECO:0007669"/>
    <property type="project" value="InterPro"/>
</dbReference>
<dbReference type="Gene3D" id="2.60.120.920">
    <property type="match status" value="3"/>
</dbReference>
<evidence type="ECO:0000259" key="11">
    <source>
        <dbReference type="PROSITE" id="PS50188"/>
    </source>
</evidence>
<keyword evidence="14" id="KW-1185">Reference proteome</keyword>
<dbReference type="InterPro" id="IPR002048">
    <property type="entry name" value="EF_hand_dom"/>
</dbReference>
<protein>
    <submittedName>
        <fullName evidence="13">Ryanodine receptor 2</fullName>
    </submittedName>
</protein>
<gene>
    <name evidence="13" type="ORF">Baya_12420</name>
</gene>
<dbReference type="InterPro" id="IPR043136">
    <property type="entry name" value="B30.2/SPRY_sf"/>
</dbReference>
<comment type="subcellular location">
    <subcellularLocation>
        <location evidence="1">Sarcoplasmic reticulum membrane</location>
        <topology evidence="1">Multi-pass membrane protein</topology>
    </subcellularLocation>
</comment>
<dbReference type="PRINTS" id="PR00795">
    <property type="entry name" value="RYANODINER"/>
</dbReference>
<dbReference type="OrthoDB" id="258495at2759"/>
<dbReference type="SMART" id="SM00472">
    <property type="entry name" value="MIR"/>
    <property type="match status" value="2"/>
</dbReference>
<reference evidence="13 14" key="1">
    <citation type="journal article" date="2019" name="Genome Biol. Evol.">
        <title>Whole-Genome Sequencing of the Giant Devil Catfish, Bagarius yarrelli.</title>
        <authorList>
            <person name="Jiang W."/>
            <person name="Lv Y."/>
            <person name="Cheng L."/>
            <person name="Yang K."/>
            <person name="Chao B."/>
            <person name="Wang X."/>
            <person name="Li Y."/>
            <person name="Pan X."/>
            <person name="You X."/>
            <person name="Zhang Y."/>
            <person name="Yang J."/>
            <person name="Li J."/>
            <person name="Zhang X."/>
            <person name="Liu S."/>
            <person name="Sun C."/>
            <person name="Yang J."/>
            <person name="Shi Q."/>
        </authorList>
    </citation>
    <scope>NUCLEOTIDE SEQUENCE [LARGE SCALE GENOMIC DNA]</scope>
    <source>
        <strain evidence="13">JWS20170419001</strain>
        <tissue evidence="13">Muscle</tissue>
    </source>
</reference>
<dbReference type="SUPFAM" id="SSF82109">
    <property type="entry name" value="MIR domain"/>
    <property type="match status" value="1"/>
</dbReference>
<sequence>MRFHKIANVNKALDFITSKGVKLVSIGAEEIVDGNVKMTLGMIWTIILRFAIQDISVEETSAKEGLLLWCQRKTAPYRNVNVQNFHVSWKDGLALCALIHRHRPDLIDYAKLNKDDPLGNLNLAFDVAEKYLDIPKMLDAEDIINTPKPDERAIMTYVSCFYHAFAGAAEKLLEWINRTTPWLENRATEKSVALMQRKLEDFRDYRRLHKPPKVQEKCQLEINFNTLQTKLRISNRPAFMPSEGKMVSDIASAWQGLEQAEKGYEEWLLTEIRKLLRVDHLAEKFHQKATTHETWASDYESASLMEIRALLRKHEAFESDLSAHQDRVEQIAAIAQELNLITAHEQFKATLPEADAERQAILGIQQEVHKISHSYGIRGDLTNPYSTISPEEIMSKWDKRDSSLQEELARQHANERLRRQFAAQANIIGPWIQTRLEEIGRCSLEIGGTLEDQMTHLKQCEHVIVNYKLNIDKLEGDHQLIQESLIFDNKHTNYTMEHIRVGWELLLTTIARTINEIETQILTRDAKGISQEQMNEFRSSFTHFDRKKNGAMDTDDFRACLISMGYDLVGDASITVSTAKLNTVLTLITCVCVCVCVCVRGEVEFARIMLLVDPNGTGVVTFQSFIDFMTRETGDTDTADQSDELVLRCCLAVPLQQKLCLAADGFGSRLCFLESTSNSKNVPSDLSLCVFVLDRCVSVRALQEMLANQEDPHTGSAASAGHRTLLYGQALLLRHAHSNMHVSWLTGVQEECTKMSVDAAFQQTLWMVAPVSSFSTHAQGHLRGGDCLRLLHGHTDECLTVSPAGHREDKCRRLRIVSSSLFVEDRDVTCVDPVQESALCIQKKDGMGTPEIKYGDSICLVQHVDSGLWLTYQTSESKRWKETQPHKQAILHSEGHMDDGLTLSRSQMEECKAAGFIRSSTLLFTLFIRRLDELNHQADPPASNLPTETLCLSVCDLIAYFRLPAKHCGHEIRQSNIPALKNRQNLFQEEGVITLVQDCIDHLHLYGSAGHFAEAAGKEAGNTWEAILHSFYELLAAMIRGNPYNCSQFASSLDWLISRLERLEASAVQVITPPLQGGHRWGSNGVGDDLHSYGFDGLHLWTGGVGRRVSSANQRLLREEDVVSCCLDLSEACISFRVNGQPVQGMMENFNTDTLMFPVVSFSAGVRVRLLLGPQHGEFKFLPPAGFSACSEALLPKVCCRLELCEEVTRGHGCGPRELLGPAVSGDSLVFTPSPVDTNQVTLPPQMELIRERLAENLHEIWLLEKTEQGWTHGPEKLNKLQMSEHMLRSLLALGVHIGVSGDHTEATVKYIRLSNKYELWNGYRPAPVDQSRISLKAAQEELLEALAQNEHNIWAREHIRQGWSYAPQPDIKGKRSPQLVPFGLLDEKSRDCAKEMARNVLGTLIGFGYTVEPSEQQASQDPDIKVASQEVSRIFRVEHTFAVHDGKWYFEFEAVTAGEMKVGWARVGCPPDMELWSDEQAFVFDGSKGQWWHGSTVPFGHVWQKGDVIGCLLDLTRQTMMVTLNGELLLNTYGSEIASKGFCTTGGFVPVCCLGVNQVGQLNLGQQVNLLKYFSVCGLQDGYQPFALNMSKDPPLWVSWKEPLFVQIPEDHPNLQVSYIDGSVGHLPALKVTQRSVRLLDSPGTDVEFYRLSLPIQCAQVFTKPVDGTVPPASSVTCYIKDPEEGEDSDFEMLMKSAHRQTGSRDELNNHKDHAQEKPSRLKQRFLLKKKPELISSGSSARLLEEVLAIERDSGNQLANCTKYHYSVKILHGQDPSCVWVGWVNSNFYCYDRTFDPEKACSVTVTLGDQWGKVVESVKCTCCYMVCAAEGSSLTNSRSSTGLEIGCLVDTATGFLTFTANGKEMGLFYQVEPGTKLFPAVFAKATSSDVFQFELGQIKGTLPLSAGLFRSERNNVELQCPPRLSVQSLVPIRWTRLPEHGPQVELTWLEEKQGWRVQCTKSPQVMALQIPEEDRCIDILELSELHNLLKFHDHTLRLYSALCAHGNIPVGHALCSHIDQSQILFALRCSRLPGNLRVGFYNLLMTVYLSAHSSARQSTTHEYIVPMSDTMQTITLFENNRWQHTLPGSNISTSLRPRMHFSSTCFVRPCSNSLDNRSNKSENGSCQYSPAFPLDVLKTLMTAMLQDAVYSVGKKIRDPVGGTVELLLVPLLQLLHSLFLMGVYCHSDLRHVLSFILPSAYLRENVKNDNNIKEDEFKGGPFTEQRTLLQMNLPEAVKLQLCHMLQYLCDCQLRHRVEAIVTFSIDLVGRLQSNQRSRYMDVMEALNMSAALTARKTKEFRSPPQEQMNMLLNFRDKEQDCPCPEKIRELLWDFHFDLRSHCGVETEETLGNEDDENQPIRNRLRDLVDKMSYLKRRMSGVVEKDVVVKPVSLQWLISDAVMRWAHEGPLEDPVLVRAAFGLLRCQYAGLAGKLATALQKAYCITQNSVEDTLGLQEALGRIRSLLTARMGKEEEELMIRLLGNIMNNKVFYQHPNLMRALGMHETVMEVMVNVLGTQESKEIRFPKMVAHCCRFLCYFCRISPHNQKSMFDHLSYLLDHSSVGLASPSMRGSTPLDVAAASVMDNYELALTLTEANLEKVVQYLAGCSLQSCTLLLSKGYPDIGWNPVEGERYLDLLRFAVFCNGESVEENAYVVIRLLIRCPECFGPALRVDGGNGLLATMEEAIKLSEEESGECFSKAYQSSSTLDILDYEDDNVIHMGHAIMTFYSALIDLLGRCAPEIHLIEAGKGEAVRIRDILRSLIPVKDLEGVIGIPFPLPFLDKDGCIMEPDMSRCFCPDHKASMVLFLDRVYGVQNPNFLLHLLEKGFLPDLQAAVSLDNSGLGGTDMALALNRYLCGSVLPLLSKCSSLLCNLPLVRTGTLDEFLQALYLLSKAGSLTKAQQEAIQTCLLSVCGKMKPSLLQPLLRNLTADVPQLSEDTKMPLKLLTDHYEQNWKHYCTAGGRDGLGFASEEELQLSRKLFWSVFRTLIKKPYDAELFQLSVGCLVAVSGAVPPNHIDLTCTSGLDSHSSLDSQGRFCPQPLDTSKTAIKETVKSMLVLGWTIDRSKEGDAKDLHHLSRRISQSPQLSFEGTSMFSPKPADTSCVTLTWDQYTMAEQLAENYHNIWAKKKLQQLQSKAGGSHTLLVPYAGLSSREQSRIRERAQDVLKFFHINGYTVWRKPTSSDRPSVSGRFAYCLLQEALCCADQVQEKMLEWDKNAQVVVSCLQILARSLDVDVVMKMAMESVHSSLREFFEAAAVDVELAVDTVSSGIIPFRGNEEVLSYAITALLPILTALFEHIAQCQSSDDLMGVSSSAEKSSRLLPSLQEALSNVEDVLEAESAARHALLSRVMEVTVPMLCSYVCRWGEEDSQGQHRASCSALTPSHTNALLGQILSIIHVHMGRQECSWMKRIAAFVQPLVRKAEPGLLTSHFLPLMEKLRKRAESVVQEEEHIKMERRGDVAEMELAVQEKFAVLVQDIYAFYPLLILFVERHRILWLRQTSTDADRLFSLVADVFTFWAKSHNFKWEEQNFVVQNNINNTTYLVNSRNSNMTQRVCEEERRKMKRSKDERYSTHTSLIVASLKKLLPIGLNRCCQEERDLQIVTLAKNRFAEKDTEEEIRAFICTNLQQVEFNLQTVYSSP</sequence>
<dbReference type="SUPFAM" id="SSF47576">
    <property type="entry name" value="Calponin-homology domain, CH-domain"/>
    <property type="match status" value="1"/>
</dbReference>
<evidence type="ECO:0000256" key="1">
    <source>
        <dbReference type="ARBA" id="ARBA00004326"/>
    </source>
</evidence>
<evidence type="ECO:0000313" key="13">
    <source>
        <dbReference type="EMBL" id="TSS85078.1"/>
    </source>
</evidence>
<keyword evidence="5" id="KW-0106">Calcium</keyword>
<dbReference type="CDD" id="cd21216">
    <property type="entry name" value="CH_ACTN_rpt2"/>
    <property type="match status" value="1"/>
</dbReference>
<dbReference type="SMART" id="SM00449">
    <property type="entry name" value="SPRY"/>
    <property type="match status" value="3"/>
</dbReference>
<feature type="domain" description="B30.2/SPRY" evidence="11">
    <location>
        <begin position="1373"/>
        <end position="1570"/>
    </location>
</feature>
<evidence type="ECO:0000259" key="12">
    <source>
        <dbReference type="PROSITE" id="PS50222"/>
    </source>
</evidence>
<dbReference type="GO" id="GO:0042383">
    <property type="term" value="C:sarcolemma"/>
    <property type="evidence" value="ECO:0007669"/>
    <property type="project" value="TreeGrafter"/>
</dbReference>
<dbReference type="GO" id="GO:0034704">
    <property type="term" value="C:calcium channel complex"/>
    <property type="evidence" value="ECO:0007669"/>
    <property type="project" value="TreeGrafter"/>
</dbReference>
<organism evidence="13 14">
    <name type="scientific">Bagarius yarrelli</name>
    <name type="common">Goonch</name>
    <name type="synonym">Bagrus yarrelli</name>
    <dbReference type="NCBI Taxonomy" id="175774"/>
    <lineage>
        <taxon>Eukaryota</taxon>
        <taxon>Metazoa</taxon>
        <taxon>Chordata</taxon>
        <taxon>Craniata</taxon>
        <taxon>Vertebrata</taxon>
        <taxon>Euteleostomi</taxon>
        <taxon>Actinopterygii</taxon>
        <taxon>Neopterygii</taxon>
        <taxon>Teleostei</taxon>
        <taxon>Ostariophysi</taxon>
        <taxon>Siluriformes</taxon>
        <taxon>Sisoridae</taxon>
        <taxon>Sisorinae</taxon>
        <taxon>Bagarius</taxon>
    </lineage>
</organism>
<dbReference type="InterPro" id="IPR014821">
    <property type="entry name" value="Ins145_P3_rcpt"/>
</dbReference>
<feature type="domain" description="B30.2/SPRY" evidence="11">
    <location>
        <begin position="1696"/>
        <end position="1901"/>
    </location>
</feature>
<dbReference type="Pfam" id="PF02026">
    <property type="entry name" value="RyR"/>
    <property type="match status" value="3"/>
</dbReference>
<dbReference type="InterPro" id="IPR011992">
    <property type="entry name" value="EF-hand-dom_pair"/>
</dbReference>
<evidence type="ECO:0000256" key="9">
    <source>
        <dbReference type="SAM" id="MobiDB-lite"/>
    </source>
</evidence>
<dbReference type="InterPro" id="IPR001870">
    <property type="entry name" value="B30.2/SPRY"/>
</dbReference>
<dbReference type="SUPFAM" id="SSF47473">
    <property type="entry name" value="EF-hand"/>
    <property type="match status" value="1"/>
</dbReference>
<dbReference type="Pfam" id="PF00435">
    <property type="entry name" value="Spectrin"/>
    <property type="match status" value="2"/>
</dbReference>
<keyword evidence="2" id="KW-0813">Transport</keyword>
<dbReference type="Pfam" id="PF21119">
    <property type="entry name" value="RYDR_Jsol"/>
    <property type="match status" value="1"/>
</dbReference>
<dbReference type="InterPro" id="IPR002017">
    <property type="entry name" value="Spectrin_repeat"/>
</dbReference>
<dbReference type="EMBL" id="VCAZ01000105">
    <property type="protein sequence ID" value="TSS85078.1"/>
    <property type="molecule type" value="Genomic_DNA"/>
</dbReference>
<dbReference type="Pfam" id="PF00307">
    <property type="entry name" value="CH"/>
    <property type="match status" value="2"/>
</dbReference>
<dbReference type="InterPro" id="IPR035910">
    <property type="entry name" value="RyR/IP3R_RIH_dom_sf"/>
</dbReference>
<dbReference type="SUPFAM" id="SSF49899">
    <property type="entry name" value="Concanavalin A-like lectins/glucanases"/>
    <property type="match status" value="2"/>
</dbReference>
<dbReference type="InterPro" id="IPR018159">
    <property type="entry name" value="Spectrin/alpha-actinin"/>
</dbReference>
<dbReference type="Proteomes" id="UP000319801">
    <property type="component" value="Unassembled WGS sequence"/>
</dbReference>
<dbReference type="Gene3D" id="6.20.350.10">
    <property type="match status" value="1"/>
</dbReference>
<proteinExistence type="predicted"/>
<dbReference type="InterPro" id="IPR013320">
    <property type="entry name" value="ConA-like_dom_sf"/>
</dbReference>
<comment type="catalytic activity">
    <reaction evidence="8">
        <text>Ca(2+)(in) = Ca(2+)(out)</text>
        <dbReference type="Rhea" id="RHEA:29671"/>
        <dbReference type="ChEBI" id="CHEBI:29108"/>
    </reaction>
</comment>
<dbReference type="GO" id="GO:0005790">
    <property type="term" value="C:smooth endoplasmic reticulum"/>
    <property type="evidence" value="ECO:0007669"/>
    <property type="project" value="TreeGrafter"/>
</dbReference>
<dbReference type="PROSITE" id="PS00020">
    <property type="entry name" value="ACTININ_2"/>
    <property type="match status" value="1"/>
</dbReference>
<dbReference type="Gene3D" id="2.80.10.50">
    <property type="match status" value="2"/>
</dbReference>
<dbReference type="PANTHER" id="PTHR46399:SF7">
    <property type="entry name" value="RYANODINE RECEPTOR 2"/>
    <property type="match status" value="1"/>
</dbReference>
<dbReference type="InterPro" id="IPR036872">
    <property type="entry name" value="CH_dom_sf"/>
</dbReference>
<dbReference type="GO" id="GO:0006941">
    <property type="term" value="P:striated muscle contraction"/>
    <property type="evidence" value="ECO:0007669"/>
    <property type="project" value="TreeGrafter"/>
</dbReference>
<dbReference type="InterPro" id="IPR003032">
    <property type="entry name" value="Ryanodine_rcpt"/>
</dbReference>
<keyword evidence="3" id="KW-0407">Ion channel</keyword>
<dbReference type="InterPro" id="IPR000699">
    <property type="entry name" value="RIH_dom"/>
</dbReference>
<evidence type="ECO:0000256" key="8">
    <source>
        <dbReference type="ARBA" id="ARBA00036634"/>
    </source>
</evidence>
<dbReference type="Pfam" id="PF01365">
    <property type="entry name" value="RYDR_ITPR"/>
    <property type="match status" value="2"/>
</dbReference>
<evidence type="ECO:0000256" key="5">
    <source>
        <dbReference type="ARBA" id="ARBA00022837"/>
    </source>
</evidence>
<keyword evidence="13" id="KW-0675">Receptor</keyword>
<dbReference type="Pfam" id="PF08709">
    <property type="entry name" value="Ins145_P3_rec"/>
    <property type="match status" value="1"/>
</dbReference>
<dbReference type="Gene3D" id="1.10.490.160">
    <property type="match status" value="2"/>
</dbReference>
<feature type="region of interest" description="Disordered" evidence="9">
    <location>
        <begin position="1700"/>
        <end position="1721"/>
    </location>
</feature>
<dbReference type="FunFam" id="1.10.418.10:FF:000001">
    <property type="entry name" value="Actinin alpha 1"/>
    <property type="match status" value="1"/>
</dbReference>
<keyword evidence="3" id="KW-0107">Calcium channel</keyword>
<name>A0A556V2Z5_BAGYA</name>
<keyword evidence="2" id="KW-0109">Calcium transport</keyword>
<dbReference type="InterPro" id="IPR013333">
    <property type="entry name" value="Ryan_recept"/>
</dbReference>
<accession>A0A556V2Z5</accession>
<dbReference type="Gene3D" id="1.10.238.10">
    <property type="entry name" value="EF-hand"/>
    <property type="match status" value="1"/>
</dbReference>
<feature type="domain" description="Calponin-homology (CH)" evidence="10">
    <location>
        <begin position="1"/>
        <end position="51"/>
    </location>
</feature>
<dbReference type="InterPro" id="IPR015925">
    <property type="entry name" value="Ryanodine_IP3_receptor"/>
</dbReference>
<dbReference type="InterPro" id="IPR016093">
    <property type="entry name" value="MIR_motif"/>
</dbReference>
<dbReference type="InterPro" id="IPR035762">
    <property type="entry name" value="SPRY3_RyR"/>
</dbReference>
<dbReference type="CDD" id="cd00176">
    <property type="entry name" value="SPEC"/>
    <property type="match status" value="2"/>
</dbReference>
<keyword evidence="4" id="KW-0677">Repeat</keyword>
<dbReference type="Gene3D" id="1.10.418.10">
    <property type="entry name" value="Calponin-like domain"/>
    <property type="match status" value="2"/>
</dbReference>
<dbReference type="Gene3D" id="1.20.58.60">
    <property type="match status" value="4"/>
</dbReference>
<dbReference type="InterPro" id="IPR048581">
    <property type="entry name" value="RYDR_Jsol"/>
</dbReference>
<dbReference type="PANTHER" id="PTHR46399">
    <property type="entry name" value="B30.2/SPRY DOMAIN-CONTAINING PROTEIN"/>
    <property type="match status" value="1"/>
</dbReference>
<dbReference type="InterPro" id="IPR001589">
    <property type="entry name" value="Actinin_actin-bd_CS"/>
</dbReference>
<evidence type="ECO:0000256" key="7">
    <source>
        <dbReference type="ARBA" id="ARBA00023203"/>
    </source>
</evidence>
<evidence type="ECO:0000259" key="10">
    <source>
        <dbReference type="PROSITE" id="PS50021"/>
    </source>
</evidence>
<dbReference type="PROSITE" id="PS50222">
    <property type="entry name" value="EF_HAND_2"/>
    <property type="match status" value="2"/>
</dbReference>
<dbReference type="CDD" id="cd12879">
    <property type="entry name" value="SPRY3_RyR"/>
    <property type="match status" value="1"/>
</dbReference>
<dbReference type="GO" id="GO:0005509">
    <property type="term" value="F:calcium ion binding"/>
    <property type="evidence" value="ECO:0007669"/>
    <property type="project" value="InterPro"/>
</dbReference>
<dbReference type="InterPro" id="IPR003877">
    <property type="entry name" value="SPRY_dom"/>
</dbReference>
<dbReference type="PROSITE" id="PS50021">
    <property type="entry name" value="CH"/>
    <property type="match status" value="2"/>
</dbReference>
<dbReference type="SUPFAM" id="SSF100909">
    <property type="entry name" value="IP3 receptor type 1 binding core, domain 2"/>
    <property type="match status" value="1"/>
</dbReference>
<dbReference type="Pfam" id="PF00622">
    <property type="entry name" value="SPRY"/>
    <property type="match status" value="3"/>
</dbReference>